<dbReference type="AlphaFoldDB" id="A0A6J4SR00"/>
<proteinExistence type="predicted"/>
<feature type="region of interest" description="Disordered" evidence="1">
    <location>
        <begin position="1"/>
        <end position="26"/>
    </location>
</feature>
<evidence type="ECO:0000313" key="2">
    <source>
        <dbReference type="EMBL" id="CAA9502929.1"/>
    </source>
</evidence>
<feature type="non-terminal residue" evidence="2">
    <location>
        <position position="1"/>
    </location>
</feature>
<organism evidence="2">
    <name type="scientific">uncultured Solirubrobacteraceae bacterium</name>
    <dbReference type="NCBI Taxonomy" id="1162706"/>
    <lineage>
        <taxon>Bacteria</taxon>
        <taxon>Bacillati</taxon>
        <taxon>Actinomycetota</taxon>
        <taxon>Thermoleophilia</taxon>
        <taxon>Solirubrobacterales</taxon>
        <taxon>Solirubrobacteraceae</taxon>
        <taxon>environmental samples</taxon>
    </lineage>
</organism>
<reference evidence="2" key="1">
    <citation type="submission" date="2020-02" db="EMBL/GenBank/DDBJ databases">
        <authorList>
            <person name="Meier V. D."/>
        </authorList>
    </citation>
    <scope>NUCLEOTIDE SEQUENCE</scope>
    <source>
        <strain evidence="2">AVDCRST_MAG69</strain>
    </source>
</reference>
<evidence type="ECO:0000256" key="1">
    <source>
        <dbReference type="SAM" id="MobiDB-lite"/>
    </source>
</evidence>
<feature type="compositionally biased region" description="Low complexity" evidence="1">
    <location>
        <begin position="1"/>
        <end position="19"/>
    </location>
</feature>
<dbReference type="EMBL" id="CADCVP010000212">
    <property type="protein sequence ID" value="CAA9502929.1"/>
    <property type="molecule type" value="Genomic_DNA"/>
</dbReference>
<feature type="non-terminal residue" evidence="2">
    <location>
        <position position="26"/>
    </location>
</feature>
<accession>A0A6J4SR00</accession>
<gene>
    <name evidence="2" type="ORF">AVDCRST_MAG69-1998</name>
</gene>
<protein>
    <submittedName>
        <fullName evidence="2">Uncharacterized protein</fullName>
    </submittedName>
</protein>
<name>A0A6J4SR00_9ACTN</name>
<sequence>FSCCSATATSAGGRSSPSRGRGRAGT</sequence>